<feature type="chain" id="PRO_5042941352" description="Ig-like domain-containing protein" evidence="3">
    <location>
        <begin position="21"/>
        <end position="682"/>
    </location>
</feature>
<keyword evidence="2" id="KW-0472">Membrane</keyword>
<dbReference type="GeneID" id="109580647"/>
<feature type="domain" description="Ig-like" evidence="4">
    <location>
        <begin position="34"/>
        <end position="124"/>
    </location>
</feature>
<name>A0AAN0IYT0_AMPQE</name>
<keyword evidence="2" id="KW-0812">Transmembrane</keyword>
<sequence length="682" mass="73610">MERACVCVFLVLCLTQAVLCQEECKLNFTSQPLPELTCRPTKASTIIFLYCTVSDADATLTWFRTQHEDQAGINGTAINESNTSDPYSFQSINHYQPSLTFTINDDTLGYYWCEITDAKYSNLSLRLSTVTHVRNSSEYNSSLPNCPTRPSLVHFENRYDQCAIISTSSSSTVLSPTPSSEASIQDSVSITDAARSSSISNIDTASWSSSISNIDTASWSSSISITPSMSSSFIYSALSTSPSSLVPSLSPSPSLSLSATTSSSSLSFTPTQSLEPSPTTTGDTENNVFILYALAGVCGLLAVIALVIVIAIFVLCYLTKHQSRRRSYTPKGQAGEDSSGVGGRRNSDDEKPSSQLPQQNTNNNINSSHHPPPPSQIQQRGLSFSNPVYDIAKVQSSDDSNAFDVFPPRIVPPDQPKTNSLPKYAKPDLSKKKSHSDEEYVSPHNTLPSGSDGMYDQVAISPTGTSSTIGSRPPPPAEEPLELPPSLNLYDDPNQLSPILHSPPAAYEEPHLTSPNISSPPPLPPPPVESALYDDPHEVISPSQQRPDSYMQPLSLLDNINNGGEKESYYSIPADAMPHQYHELINMQESSQASTTTTTASTSAGNETSTAPDNSAAPQESAYDDPWGSMPTGIKRGSSRSSKSHGGRSHSITHSVSPNLFDDPQYDTPSPHQTTPIETNNY</sequence>
<dbReference type="RefSeq" id="XP_019849611.1">
    <property type="nucleotide sequence ID" value="XM_019994052.1"/>
</dbReference>
<evidence type="ECO:0000313" key="5">
    <source>
        <dbReference type="EnsemblMetazoa" id="XP_019849611.1"/>
    </source>
</evidence>
<organism evidence="5 6">
    <name type="scientific">Amphimedon queenslandica</name>
    <name type="common">Sponge</name>
    <dbReference type="NCBI Taxonomy" id="400682"/>
    <lineage>
        <taxon>Eukaryota</taxon>
        <taxon>Metazoa</taxon>
        <taxon>Porifera</taxon>
        <taxon>Demospongiae</taxon>
        <taxon>Heteroscleromorpha</taxon>
        <taxon>Haplosclerida</taxon>
        <taxon>Niphatidae</taxon>
        <taxon>Amphimedon</taxon>
    </lineage>
</organism>
<evidence type="ECO:0000313" key="6">
    <source>
        <dbReference type="Proteomes" id="UP000007879"/>
    </source>
</evidence>
<proteinExistence type="predicted"/>
<evidence type="ECO:0000256" key="1">
    <source>
        <dbReference type="SAM" id="MobiDB-lite"/>
    </source>
</evidence>
<feature type="compositionally biased region" description="Polar residues" evidence="1">
    <location>
        <begin position="667"/>
        <end position="682"/>
    </location>
</feature>
<keyword evidence="6" id="KW-1185">Reference proteome</keyword>
<feature type="region of interest" description="Disordered" evidence="1">
    <location>
        <begin position="261"/>
        <end position="281"/>
    </location>
</feature>
<feature type="compositionally biased region" description="Low complexity" evidence="1">
    <location>
        <begin position="590"/>
        <end position="611"/>
    </location>
</feature>
<accession>A0AAN0IYT0</accession>
<feature type="region of interest" description="Disordered" evidence="1">
    <location>
        <begin position="400"/>
        <end position="682"/>
    </location>
</feature>
<feature type="signal peptide" evidence="3">
    <location>
        <begin position="1"/>
        <end position="20"/>
    </location>
</feature>
<evidence type="ECO:0000256" key="3">
    <source>
        <dbReference type="SAM" id="SignalP"/>
    </source>
</evidence>
<reference evidence="6" key="1">
    <citation type="journal article" date="2010" name="Nature">
        <title>The Amphimedon queenslandica genome and the evolution of animal complexity.</title>
        <authorList>
            <person name="Srivastava M."/>
            <person name="Simakov O."/>
            <person name="Chapman J."/>
            <person name="Fahey B."/>
            <person name="Gauthier M.E."/>
            <person name="Mitros T."/>
            <person name="Richards G.S."/>
            <person name="Conaco C."/>
            <person name="Dacre M."/>
            <person name="Hellsten U."/>
            <person name="Larroux C."/>
            <person name="Putnam N.H."/>
            <person name="Stanke M."/>
            <person name="Adamska M."/>
            <person name="Darling A."/>
            <person name="Degnan S.M."/>
            <person name="Oakley T.H."/>
            <person name="Plachetzki D.C."/>
            <person name="Zhai Y."/>
            <person name="Adamski M."/>
            <person name="Calcino A."/>
            <person name="Cummins S.F."/>
            <person name="Goodstein D.M."/>
            <person name="Harris C."/>
            <person name="Jackson D.J."/>
            <person name="Leys S.P."/>
            <person name="Shu S."/>
            <person name="Woodcroft B.J."/>
            <person name="Vervoort M."/>
            <person name="Kosik K.S."/>
            <person name="Manning G."/>
            <person name="Degnan B.M."/>
            <person name="Rokhsar D.S."/>
        </authorList>
    </citation>
    <scope>NUCLEOTIDE SEQUENCE [LARGE SCALE GENOMIC DNA]</scope>
</reference>
<feature type="compositionally biased region" description="Basic and acidic residues" evidence="1">
    <location>
        <begin position="425"/>
        <end position="438"/>
    </location>
</feature>
<feature type="compositionally biased region" description="Low complexity" evidence="1">
    <location>
        <begin position="261"/>
        <end position="274"/>
    </location>
</feature>
<dbReference type="KEGG" id="aqu:109580647"/>
<feature type="transmembrane region" description="Helical" evidence="2">
    <location>
        <begin position="289"/>
        <end position="318"/>
    </location>
</feature>
<protein>
    <recommendedName>
        <fullName evidence="4">Ig-like domain-containing protein</fullName>
    </recommendedName>
</protein>
<keyword evidence="3" id="KW-0732">Signal</keyword>
<dbReference type="EnsemblMetazoa" id="XM_019994052.1">
    <property type="protein sequence ID" value="XP_019849611.1"/>
    <property type="gene ID" value="LOC109580647"/>
</dbReference>
<feature type="region of interest" description="Disordered" evidence="1">
    <location>
        <begin position="325"/>
        <end position="381"/>
    </location>
</feature>
<evidence type="ECO:0000259" key="4">
    <source>
        <dbReference type="PROSITE" id="PS50835"/>
    </source>
</evidence>
<feature type="compositionally biased region" description="Low complexity" evidence="1">
    <location>
        <begin position="460"/>
        <end position="471"/>
    </location>
</feature>
<dbReference type="Proteomes" id="UP000007879">
    <property type="component" value="Unassembled WGS sequence"/>
</dbReference>
<evidence type="ECO:0000256" key="2">
    <source>
        <dbReference type="SAM" id="Phobius"/>
    </source>
</evidence>
<dbReference type="AlphaFoldDB" id="A0AAN0IYT0"/>
<keyword evidence="2" id="KW-1133">Transmembrane helix</keyword>
<feature type="compositionally biased region" description="Pro residues" evidence="1">
    <location>
        <begin position="518"/>
        <end position="528"/>
    </location>
</feature>
<reference evidence="5" key="2">
    <citation type="submission" date="2024-06" db="UniProtKB">
        <authorList>
            <consortium name="EnsemblMetazoa"/>
        </authorList>
    </citation>
    <scope>IDENTIFICATION</scope>
</reference>
<dbReference type="PROSITE" id="PS50835">
    <property type="entry name" value="IG_LIKE"/>
    <property type="match status" value="1"/>
</dbReference>
<feature type="compositionally biased region" description="Low complexity" evidence="1">
    <location>
        <begin position="357"/>
        <end position="369"/>
    </location>
</feature>
<dbReference type="InterPro" id="IPR007110">
    <property type="entry name" value="Ig-like_dom"/>
</dbReference>